<evidence type="ECO:0000313" key="1">
    <source>
        <dbReference type="EMBL" id="GHI39895.1"/>
    </source>
</evidence>
<dbReference type="RefSeq" id="WP_189971197.1">
    <property type="nucleotide sequence ID" value="NZ_BMUA01000044.1"/>
</dbReference>
<dbReference type="Proteomes" id="UP001050808">
    <property type="component" value="Unassembled WGS sequence"/>
</dbReference>
<dbReference type="NCBIfam" id="NF047838">
    <property type="entry name" value="SCO4402_fam"/>
    <property type="match status" value="1"/>
</dbReference>
<keyword evidence="2" id="KW-1185">Reference proteome</keyword>
<dbReference type="Pfam" id="PF25656">
    <property type="entry name" value="DUF7945"/>
    <property type="match status" value="1"/>
</dbReference>
<accession>A0ABQ3QRI7</accession>
<comment type="caution">
    <text evidence="1">The sequence shown here is derived from an EMBL/GenBank/DDBJ whole genome shotgun (WGS) entry which is preliminary data.</text>
</comment>
<evidence type="ECO:0000313" key="2">
    <source>
        <dbReference type="Proteomes" id="UP001050808"/>
    </source>
</evidence>
<reference evidence="1" key="1">
    <citation type="submission" date="2024-05" db="EMBL/GenBank/DDBJ databases">
        <title>Whole genome shotgun sequence of Streptomyces violascens NBRC 12920.</title>
        <authorList>
            <person name="Komaki H."/>
            <person name="Tamura T."/>
        </authorList>
    </citation>
    <scope>NUCLEOTIDE SEQUENCE</scope>
    <source>
        <strain evidence="1">NBRC 12920</strain>
    </source>
</reference>
<gene>
    <name evidence="1" type="ORF">Sviol_43030</name>
</gene>
<organism evidence="1 2">
    <name type="scientific">Streptomyces violascens</name>
    <dbReference type="NCBI Taxonomy" id="67381"/>
    <lineage>
        <taxon>Bacteria</taxon>
        <taxon>Bacillati</taxon>
        <taxon>Actinomycetota</taxon>
        <taxon>Actinomycetes</taxon>
        <taxon>Kitasatosporales</taxon>
        <taxon>Streptomycetaceae</taxon>
        <taxon>Streptomyces</taxon>
    </lineage>
</organism>
<dbReference type="InterPro" id="IPR057705">
    <property type="entry name" value="DUF7945"/>
</dbReference>
<protein>
    <submittedName>
        <fullName evidence="1">Uncharacterized protein</fullName>
    </submittedName>
</protein>
<dbReference type="EMBL" id="BNDY01000017">
    <property type="protein sequence ID" value="GHI39895.1"/>
    <property type="molecule type" value="Genomic_DNA"/>
</dbReference>
<proteinExistence type="predicted"/>
<sequence length="125" mass="13686">MKPAQVRLPEMRAEVISALRALSDPDYQQRVWIDRIYPKPNFYDDFTLNVNTLYDDTTVLADPEAALGYTLATEDEVRAMTALADALDSALDTVGRAASDAEFMASESWPGVVASARDALAALTE</sequence>
<name>A0ABQ3QRI7_9ACTN</name>